<dbReference type="RefSeq" id="WP_115313573.1">
    <property type="nucleotide sequence ID" value="NZ_CP066042.1"/>
</dbReference>
<dbReference type="PANTHER" id="PTHR37306:SF1">
    <property type="entry name" value="COLICIN V PRODUCTION PROTEIN"/>
    <property type="match status" value="1"/>
</dbReference>
<comment type="subcellular location">
    <subcellularLocation>
        <location evidence="1">Membrane</location>
        <topology evidence="1">Multi-pass membrane protein</topology>
    </subcellularLocation>
</comment>
<gene>
    <name evidence="6" type="ORF">NCTC11807_01901</name>
</gene>
<dbReference type="GO" id="GO:0009403">
    <property type="term" value="P:toxin biosynthetic process"/>
    <property type="evidence" value="ECO:0007669"/>
    <property type="project" value="InterPro"/>
</dbReference>
<feature type="transmembrane region" description="Helical" evidence="5">
    <location>
        <begin position="35"/>
        <end position="57"/>
    </location>
</feature>
<name>A0A380H575_9STAP</name>
<accession>A0A380H575</accession>
<dbReference type="InterPro" id="IPR003825">
    <property type="entry name" value="Colicin-V_CvpA"/>
</dbReference>
<feature type="transmembrane region" description="Helical" evidence="5">
    <location>
        <begin position="150"/>
        <end position="171"/>
    </location>
</feature>
<evidence type="ECO:0000313" key="7">
    <source>
        <dbReference type="Proteomes" id="UP000255425"/>
    </source>
</evidence>
<keyword evidence="3 5" id="KW-1133">Transmembrane helix</keyword>
<feature type="transmembrane region" description="Helical" evidence="5">
    <location>
        <begin position="114"/>
        <end position="138"/>
    </location>
</feature>
<evidence type="ECO:0000256" key="5">
    <source>
        <dbReference type="SAM" id="Phobius"/>
    </source>
</evidence>
<dbReference type="AlphaFoldDB" id="A0A380H575"/>
<dbReference type="GeneID" id="63936117"/>
<evidence type="ECO:0000256" key="3">
    <source>
        <dbReference type="ARBA" id="ARBA00022989"/>
    </source>
</evidence>
<evidence type="ECO:0000256" key="2">
    <source>
        <dbReference type="ARBA" id="ARBA00022692"/>
    </source>
</evidence>
<evidence type="ECO:0000256" key="1">
    <source>
        <dbReference type="ARBA" id="ARBA00004141"/>
    </source>
</evidence>
<sequence>MLIDFIVLIIFGYFMMIGFRRGFWLSTLHSTSTIVSLWIASQFYVAIAQRLIVFLPFPKTVAYDTNYAIQYDYLQLRFEKIIGFLVIAIICKLILYLVIVSFDNTVAYKKIHLVSRIGGVILGLVIAVVIIQIGLYALSLYPHTFIQNQFMQSFISKRIIIGTPIISHFILNL</sequence>
<keyword evidence="4 5" id="KW-0472">Membrane</keyword>
<keyword evidence="7" id="KW-1185">Reference proteome</keyword>
<dbReference type="PANTHER" id="PTHR37306">
    <property type="entry name" value="COLICIN V PRODUCTION PROTEIN"/>
    <property type="match status" value="1"/>
</dbReference>
<organism evidence="6 7">
    <name type="scientific">Staphylococcus saccharolyticus</name>
    <dbReference type="NCBI Taxonomy" id="33028"/>
    <lineage>
        <taxon>Bacteria</taxon>
        <taxon>Bacillati</taxon>
        <taxon>Bacillota</taxon>
        <taxon>Bacilli</taxon>
        <taxon>Bacillales</taxon>
        <taxon>Staphylococcaceae</taxon>
        <taxon>Staphylococcus</taxon>
    </lineage>
</organism>
<keyword evidence="2 5" id="KW-0812">Transmembrane</keyword>
<reference evidence="6 7" key="1">
    <citation type="submission" date="2018-06" db="EMBL/GenBank/DDBJ databases">
        <authorList>
            <consortium name="Pathogen Informatics"/>
            <person name="Doyle S."/>
        </authorList>
    </citation>
    <scope>NUCLEOTIDE SEQUENCE [LARGE SCALE GENOMIC DNA]</scope>
    <source>
        <strain evidence="6 7">NCTC11807</strain>
    </source>
</reference>
<dbReference type="GO" id="GO:0016020">
    <property type="term" value="C:membrane"/>
    <property type="evidence" value="ECO:0007669"/>
    <property type="project" value="UniProtKB-SubCell"/>
</dbReference>
<feature type="transmembrane region" description="Helical" evidence="5">
    <location>
        <begin position="81"/>
        <end position="102"/>
    </location>
</feature>
<dbReference type="Proteomes" id="UP000255425">
    <property type="component" value="Unassembled WGS sequence"/>
</dbReference>
<proteinExistence type="predicted"/>
<dbReference type="Pfam" id="PF02674">
    <property type="entry name" value="Colicin_V"/>
    <property type="match status" value="1"/>
</dbReference>
<dbReference type="EMBL" id="UHDZ01000001">
    <property type="protein sequence ID" value="SUM72442.1"/>
    <property type="molecule type" value="Genomic_DNA"/>
</dbReference>
<protein>
    <submittedName>
        <fullName evidence="6">Bacteriocin production protein</fullName>
    </submittedName>
</protein>
<evidence type="ECO:0000256" key="4">
    <source>
        <dbReference type="ARBA" id="ARBA00023136"/>
    </source>
</evidence>
<feature type="transmembrane region" description="Helical" evidence="5">
    <location>
        <begin position="6"/>
        <end position="23"/>
    </location>
</feature>
<evidence type="ECO:0000313" key="6">
    <source>
        <dbReference type="EMBL" id="SUM72442.1"/>
    </source>
</evidence>